<organism evidence="9 10">
    <name type="scientific">Massilia aquatica</name>
    <dbReference type="NCBI Taxonomy" id="2609000"/>
    <lineage>
        <taxon>Bacteria</taxon>
        <taxon>Pseudomonadati</taxon>
        <taxon>Pseudomonadota</taxon>
        <taxon>Betaproteobacteria</taxon>
        <taxon>Burkholderiales</taxon>
        <taxon>Oxalobacteraceae</taxon>
        <taxon>Telluria group</taxon>
        <taxon>Massilia</taxon>
    </lineage>
</organism>
<dbReference type="Pfam" id="PF13426">
    <property type="entry name" value="PAS_9"/>
    <property type="match status" value="1"/>
</dbReference>
<dbReference type="PANTHER" id="PTHR43065:SF49">
    <property type="entry name" value="HISTIDINE KINASE"/>
    <property type="match status" value="1"/>
</dbReference>
<evidence type="ECO:0000256" key="1">
    <source>
        <dbReference type="ARBA" id="ARBA00000085"/>
    </source>
</evidence>
<protein>
    <recommendedName>
        <fullName evidence="2">histidine kinase</fullName>
        <ecNumber evidence="2">2.7.13.3</ecNumber>
    </recommendedName>
</protein>
<dbReference type="PANTHER" id="PTHR43065">
    <property type="entry name" value="SENSOR HISTIDINE KINASE"/>
    <property type="match status" value="1"/>
</dbReference>
<accession>A0ABX0MJA5</accession>
<name>A0ABX0MJA5_9BURK</name>
<dbReference type="CDD" id="cd00082">
    <property type="entry name" value="HisKA"/>
    <property type="match status" value="1"/>
</dbReference>
<keyword evidence="10" id="KW-1185">Reference proteome</keyword>
<dbReference type="Proteomes" id="UP000819052">
    <property type="component" value="Unassembled WGS sequence"/>
</dbReference>
<feature type="modified residue" description="4-aspartylphosphate" evidence="4">
    <location>
        <position position="914"/>
    </location>
</feature>
<keyword evidence="3 4" id="KW-0597">Phosphoprotein</keyword>
<feature type="domain" description="Response regulatory" evidence="6">
    <location>
        <begin position="864"/>
        <end position="980"/>
    </location>
</feature>
<dbReference type="Gene3D" id="3.30.565.10">
    <property type="entry name" value="Histidine kinase-like ATPase, C-terminal domain"/>
    <property type="match status" value="1"/>
</dbReference>
<dbReference type="SUPFAM" id="SSF55785">
    <property type="entry name" value="PYP-like sensor domain (PAS domain)"/>
    <property type="match status" value="4"/>
</dbReference>
<sequence>MSQGRGMRCVGKRVRILFALNDDCSRYNFGCSDIPRAHLPIAPMTSSPVSASLPAFLSEASGMGAAIAGVDWSATSLGAVAAWPPALQSTVALVLRSPVAMTLLWGADGVMLYNAAYAVFAGDNHPGILGKPVCDSFPDVAEFNRNVLDVVLGGGTLTYRDQELSWTRNGQLQQFWLNLDYSPVQGDNGQVGGVIAIVIDSTAKVMAERHARGEIGRLHSMFEQAPGFMALLGGPQHEFILANKAYLDLVGNRDLIGRTVREVLPEAAEQGFIEHLDRMFVSGEVFRGNEVAFSISATATAPARQAFLDFVYQPVRDDKGAIWGVFVQGADVSERVNAERNTRANERKFRVWAQAMPNHVWSARADGYLDWFNERVYAYSGAAPGTLDGDGWASLIDGQDLEAAAALWASAIAARTVYETQFRIRRADGAFRWHLSRALPIFSDSGELISWIGTNTDIDDHKSSALALERLNSTLAEQVGARTAERDRMWRLSTDIMLVADFTAGIVAVNPAFNSVLGWDADSVVGQSFMDLVHPDDRAATLEQVGSLGAGATTFRFENRYRRRDGGYSTLSWSAAPDNAFIHAVGRDITAERQAAEAMRQTELALQQAQKMESIGKLTGGVAHDFNNLLQVISGNLQLLAKDVQGNPRAARRVDNAMAGVDRGAKLASYLLAFGRRQALEPKVVKIGRFVLGMEDMLRRSLGEAIDIDTVISDGLWNTLVDTAQVENALLNLAINARDAMDGSGRLTIEAGNAVLDERYASGHPEVEAGQYVMLAVSDTGKGMTPDVLAHAFEPFFSTKPEGKGTGLGLSMVYGFVKQSGGHVKIYSEEGHGTTVRIYLPRSFEMEEAQAVPVDSVYVGGTETILVAEDDDQVRATVVDMLTELGYRVLKASDAASALTVIDSGVQVDLLFTDVVMPGPLRSPELARKARERLPQLAVLFTSGYTENAIVHGGRVDAGVELLGKPYTREALARKIRHVLANQQQKRVTPPDQPATLAPAALRVLLVEDDAAVGDITFEMLKLMGHAVEYASDAQAALDAVARTGFDAMITDVGLPGLLGNVLAEKVRAILPGLAVVFATGQIHPDVAPGDLVLNKPYDMHALMAVMRKIIERRG</sequence>
<dbReference type="InterPro" id="IPR001789">
    <property type="entry name" value="Sig_transdc_resp-reg_receiver"/>
</dbReference>
<evidence type="ECO:0000259" key="6">
    <source>
        <dbReference type="PROSITE" id="PS50110"/>
    </source>
</evidence>
<comment type="catalytic activity">
    <reaction evidence="1">
        <text>ATP + protein L-histidine = ADP + protein N-phospho-L-histidine.</text>
        <dbReference type="EC" id="2.7.13.3"/>
    </reaction>
</comment>
<dbReference type="EC" id="2.7.13.3" evidence="2"/>
<evidence type="ECO:0000259" key="7">
    <source>
        <dbReference type="PROSITE" id="PS50112"/>
    </source>
</evidence>
<reference evidence="9 10" key="1">
    <citation type="submission" date="2019-09" db="EMBL/GenBank/DDBJ databases">
        <title>Taxonomy of Antarctic Massilia spp.: description of Massilia rubra sp. nov., Massilia aquatica sp. nov., Massilia mucilaginosa sp. nov., Massilia frigida sp. nov. isolated from streams, lakes and regoliths.</title>
        <authorList>
            <person name="Holochova P."/>
            <person name="Sedlacek I."/>
            <person name="Kralova S."/>
            <person name="Maslanova I."/>
            <person name="Busse H.-J."/>
            <person name="Stankova E."/>
            <person name="Vrbovska V."/>
            <person name="Kovarovic V."/>
            <person name="Bartak M."/>
            <person name="Svec P."/>
            <person name="Pantucek R."/>
        </authorList>
    </citation>
    <scope>NUCLEOTIDE SEQUENCE [LARGE SCALE GENOMIC DNA]</scope>
    <source>
        <strain evidence="9 10">CCM 8693</strain>
    </source>
</reference>
<evidence type="ECO:0000256" key="2">
    <source>
        <dbReference type="ARBA" id="ARBA00012438"/>
    </source>
</evidence>
<dbReference type="InterPro" id="IPR035965">
    <property type="entry name" value="PAS-like_dom_sf"/>
</dbReference>
<feature type="modified residue" description="4-aspartylphosphate" evidence="4">
    <location>
        <position position="1052"/>
    </location>
</feature>
<dbReference type="InterPro" id="IPR001610">
    <property type="entry name" value="PAC"/>
</dbReference>
<dbReference type="InterPro" id="IPR004358">
    <property type="entry name" value="Sig_transdc_His_kin-like_C"/>
</dbReference>
<feature type="domain" description="Response regulatory" evidence="6">
    <location>
        <begin position="1003"/>
        <end position="1111"/>
    </location>
</feature>
<dbReference type="Pfam" id="PF02518">
    <property type="entry name" value="HATPase_c"/>
    <property type="match status" value="1"/>
</dbReference>
<comment type="caution">
    <text evidence="9">The sequence shown here is derived from an EMBL/GenBank/DDBJ whole genome shotgun (WGS) entry which is preliminary data.</text>
</comment>
<evidence type="ECO:0000256" key="4">
    <source>
        <dbReference type="PROSITE-ProRule" id="PRU00169"/>
    </source>
</evidence>
<dbReference type="InterPro" id="IPR000700">
    <property type="entry name" value="PAS-assoc_C"/>
</dbReference>
<dbReference type="PROSITE" id="PS50109">
    <property type="entry name" value="HIS_KIN"/>
    <property type="match status" value="1"/>
</dbReference>
<dbReference type="PRINTS" id="PR00344">
    <property type="entry name" value="BCTRLSENSOR"/>
</dbReference>
<dbReference type="CDD" id="cd18161">
    <property type="entry name" value="REC_hyHK_blue-like"/>
    <property type="match status" value="1"/>
</dbReference>
<evidence type="ECO:0000313" key="10">
    <source>
        <dbReference type="Proteomes" id="UP000819052"/>
    </source>
</evidence>
<dbReference type="Gene3D" id="3.30.450.20">
    <property type="entry name" value="PAS domain"/>
    <property type="match status" value="4"/>
</dbReference>
<dbReference type="PROSITE" id="PS50112">
    <property type="entry name" value="PAS"/>
    <property type="match status" value="1"/>
</dbReference>
<dbReference type="SMART" id="SM00091">
    <property type="entry name" value="PAS"/>
    <property type="match status" value="3"/>
</dbReference>
<dbReference type="Pfam" id="PF08448">
    <property type="entry name" value="PAS_4"/>
    <property type="match status" value="1"/>
</dbReference>
<dbReference type="SUPFAM" id="SSF52172">
    <property type="entry name" value="CheY-like"/>
    <property type="match status" value="2"/>
</dbReference>
<dbReference type="InterPro" id="IPR005467">
    <property type="entry name" value="His_kinase_dom"/>
</dbReference>
<dbReference type="SMART" id="SM00448">
    <property type="entry name" value="REC"/>
    <property type="match status" value="2"/>
</dbReference>
<feature type="domain" description="PAS" evidence="7">
    <location>
        <begin position="497"/>
        <end position="545"/>
    </location>
</feature>
<feature type="domain" description="PAC" evidence="8">
    <location>
        <begin position="160"/>
        <end position="213"/>
    </location>
</feature>
<dbReference type="SMART" id="SM00086">
    <property type="entry name" value="PAC"/>
    <property type="match status" value="3"/>
</dbReference>
<evidence type="ECO:0000256" key="3">
    <source>
        <dbReference type="ARBA" id="ARBA00022553"/>
    </source>
</evidence>
<dbReference type="EMBL" id="VVIW01000024">
    <property type="protein sequence ID" value="NHZ43906.1"/>
    <property type="molecule type" value="Genomic_DNA"/>
</dbReference>
<dbReference type="CDD" id="cd00130">
    <property type="entry name" value="PAS"/>
    <property type="match status" value="2"/>
</dbReference>
<evidence type="ECO:0000259" key="8">
    <source>
        <dbReference type="PROSITE" id="PS50113"/>
    </source>
</evidence>
<dbReference type="InterPro" id="IPR000014">
    <property type="entry name" value="PAS"/>
</dbReference>
<dbReference type="Gene3D" id="1.10.287.130">
    <property type="match status" value="1"/>
</dbReference>
<dbReference type="SUPFAM" id="SSF47384">
    <property type="entry name" value="Homodimeric domain of signal transducing histidine kinase"/>
    <property type="match status" value="1"/>
</dbReference>
<dbReference type="InterPro" id="IPR013655">
    <property type="entry name" value="PAS_fold_3"/>
</dbReference>
<dbReference type="InterPro" id="IPR013656">
    <property type="entry name" value="PAS_4"/>
</dbReference>
<dbReference type="Gene3D" id="3.40.50.2300">
    <property type="match status" value="2"/>
</dbReference>
<feature type="domain" description="PAC" evidence="8">
    <location>
        <begin position="418"/>
        <end position="470"/>
    </location>
</feature>
<dbReference type="SMART" id="SM00387">
    <property type="entry name" value="HATPase_c"/>
    <property type="match status" value="1"/>
</dbReference>
<proteinExistence type="predicted"/>
<dbReference type="NCBIfam" id="TIGR00229">
    <property type="entry name" value="sensory_box"/>
    <property type="match status" value="2"/>
</dbReference>
<dbReference type="SUPFAM" id="SSF55874">
    <property type="entry name" value="ATPase domain of HSP90 chaperone/DNA topoisomerase II/histidine kinase"/>
    <property type="match status" value="1"/>
</dbReference>
<dbReference type="InterPro" id="IPR011006">
    <property type="entry name" value="CheY-like_superfamily"/>
</dbReference>
<dbReference type="Pfam" id="PF00072">
    <property type="entry name" value="Response_reg"/>
    <property type="match status" value="2"/>
</dbReference>
<feature type="domain" description="Histidine kinase" evidence="5">
    <location>
        <begin position="621"/>
        <end position="844"/>
    </location>
</feature>
<dbReference type="Pfam" id="PF08447">
    <property type="entry name" value="PAS_3"/>
    <property type="match status" value="2"/>
</dbReference>
<dbReference type="InterPro" id="IPR036890">
    <property type="entry name" value="HATPase_C_sf"/>
</dbReference>
<dbReference type="PROSITE" id="PS50110">
    <property type="entry name" value="RESPONSE_REGULATORY"/>
    <property type="match status" value="2"/>
</dbReference>
<dbReference type="InterPro" id="IPR003661">
    <property type="entry name" value="HisK_dim/P_dom"/>
</dbReference>
<evidence type="ECO:0000313" key="9">
    <source>
        <dbReference type="EMBL" id="NHZ43906.1"/>
    </source>
</evidence>
<dbReference type="SMART" id="SM00388">
    <property type="entry name" value="HisKA"/>
    <property type="match status" value="1"/>
</dbReference>
<dbReference type="PROSITE" id="PS50113">
    <property type="entry name" value="PAC"/>
    <property type="match status" value="2"/>
</dbReference>
<dbReference type="InterPro" id="IPR036097">
    <property type="entry name" value="HisK_dim/P_sf"/>
</dbReference>
<evidence type="ECO:0000259" key="5">
    <source>
        <dbReference type="PROSITE" id="PS50109"/>
    </source>
</evidence>
<dbReference type="CDD" id="cd16919">
    <property type="entry name" value="HATPase_CckA-like"/>
    <property type="match status" value="1"/>
</dbReference>
<gene>
    <name evidence="9" type="ORF">F1609_27615</name>
</gene>
<dbReference type="InterPro" id="IPR003594">
    <property type="entry name" value="HATPase_dom"/>
</dbReference>